<name>A0A1B7ZCL1_9FLAO</name>
<evidence type="ECO:0000313" key="4">
    <source>
        <dbReference type="EMBL" id="OBR40821.1"/>
    </source>
</evidence>
<dbReference type="Pfam" id="PF17932">
    <property type="entry name" value="TetR_C_24"/>
    <property type="match status" value="1"/>
</dbReference>
<dbReference type="InterPro" id="IPR001647">
    <property type="entry name" value="HTH_TetR"/>
</dbReference>
<dbReference type="SUPFAM" id="SSF48498">
    <property type="entry name" value="Tetracyclin repressor-like, C-terminal domain"/>
    <property type="match status" value="1"/>
</dbReference>
<dbReference type="InterPro" id="IPR041490">
    <property type="entry name" value="KstR2_TetR_C"/>
</dbReference>
<evidence type="ECO:0000313" key="5">
    <source>
        <dbReference type="Proteomes" id="UP000092164"/>
    </source>
</evidence>
<proteinExistence type="predicted"/>
<dbReference type="KEGG" id="mart:BTR34_15425"/>
<dbReference type="OrthoDB" id="9814200at2"/>
<evidence type="ECO:0000259" key="3">
    <source>
        <dbReference type="PROSITE" id="PS50977"/>
    </source>
</evidence>
<sequence>MKKRTKRERFLKVALQLIHKKGFKATTMRDIAHELNFDVANVYNYIDSKQSLLDTFLFSIQDEFQDSIDFIVASTHTSKEKLLLVVTSYIEITARRPFEQALLANEWRNLKEPRLHEFLNRREGFENKVKTIIQEGITNGEFRKIDVEITTQIILSSLRWVYLSYINPQSKINSEIIELELTNFISAAVIKN</sequence>
<dbReference type="AlphaFoldDB" id="A0A1B7ZCL1"/>
<accession>A0A1B7ZCL1</accession>
<dbReference type="Gene3D" id="1.10.357.10">
    <property type="entry name" value="Tetracycline Repressor, domain 2"/>
    <property type="match status" value="1"/>
</dbReference>
<dbReference type="SUPFAM" id="SSF46689">
    <property type="entry name" value="Homeodomain-like"/>
    <property type="match status" value="1"/>
</dbReference>
<gene>
    <name evidence="4" type="ORF">A9200_14625</name>
</gene>
<reference evidence="5" key="1">
    <citation type="submission" date="2016-06" db="EMBL/GenBank/DDBJ databases">
        <authorList>
            <person name="Zhan P."/>
        </authorList>
    </citation>
    <scope>NUCLEOTIDE SEQUENCE [LARGE SCALE GENOMIC DNA]</scope>
    <source>
        <strain evidence="5">T28</strain>
    </source>
</reference>
<dbReference type="InterPro" id="IPR009057">
    <property type="entry name" value="Homeodomain-like_sf"/>
</dbReference>
<keyword evidence="5" id="KW-1185">Reference proteome</keyword>
<evidence type="ECO:0000256" key="2">
    <source>
        <dbReference type="PROSITE-ProRule" id="PRU00335"/>
    </source>
</evidence>
<dbReference type="InterPro" id="IPR036271">
    <property type="entry name" value="Tet_transcr_reg_TetR-rel_C_sf"/>
</dbReference>
<dbReference type="PANTHER" id="PTHR43479:SF11">
    <property type="entry name" value="ACREF_ENVCD OPERON REPRESSOR-RELATED"/>
    <property type="match status" value="1"/>
</dbReference>
<organism evidence="4 5">
    <name type="scientific">Maribacter hydrothermalis</name>
    <dbReference type="NCBI Taxonomy" id="1836467"/>
    <lineage>
        <taxon>Bacteria</taxon>
        <taxon>Pseudomonadati</taxon>
        <taxon>Bacteroidota</taxon>
        <taxon>Flavobacteriia</taxon>
        <taxon>Flavobacteriales</taxon>
        <taxon>Flavobacteriaceae</taxon>
        <taxon>Maribacter</taxon>
    </lineage>
</organism>
<dbReference type="PROSITE" id="PS50977">
    <property type="entry name" value="HTH_TETR_2"/>
    <property type="match status" value="1"/>
</dbReference>
<dbReference type="RefSeq" id="WP_068483230.1">
    <property type="nucleotide sequence ID" value="NZ_CP018760.1"/>
</dbReference>
<dbReference type="Pfam" id="PF00440">
    <property type="entry name" value="TetR_N"/>
    <property type="match status" value="1"/>
</dbReference>
<dbReference type="EMBL" id="LZFP01000005">
    <property type="protein sequence ID" value="OBR40821.1"/>
    <property type="molecule type" value="Genomic_DNA"/>
</dbReference>
<comment type="caution">
    <text evidence="4">The sequence shown here is derived from an EMBL/GenBank/DDBJ whole genome shotgun (WGS) entry which is preliminary data.</text>
</comment>
<keyword evidence="1 2" id="KW-0238">DNA-binding</keyword>
<dbReference type="GO" id="GO:0003677">
    <property type="term" value="F:DNA binding"/>
    <property type="evidence" value="ECO:0007669"/>
    <property type="project" value="UniProtKB-UniRule"/>
</dbReference>
<dbReference type="STRING" id="1836467.BTR34_15425"/>
<evidence type="ECO:0000256" key="1">
    <source>
        <dbReference type="ARBA" id="ARBA00023125"/>
    </source>
</evidence>
<dbReference type="InterPro" id="IPR050624">
    <property type="entry name" value="HTH-type_Tx_Regulator"/>
</dbReference>
<feature type="DNA-binding region" description="H-T-H motif" evidence="2">
    <location>
        <begin position="27"/>
        <end position="46"/>
    </location>
</feature>
<dbReference type="PANTHER" id="PTHR43479">
    <property type="entry name" value="ACREF/ENVCD OPERON REPRESSOR-RELATED"/>
    <property type="match status" value="1"/>
</dbReference>
<feature type="domain" description="HTH tetR-type" evidence="3">
    <location>
        <begin position="4"/>
        <end position="64"/>
    </location>
</feature>
<dbReference type="Proteomes" id="UP000092164">
    <property type="component" value="Unassembled WGS sequence"/>
</dbReference>
<protein>
    <recommendedName>
        <fullName evidence="3">HTH tetR-type domain-containing protein</fullName>
    </recommendedName>
</protein>